<sequence>MTISYTLDVSQTNLKSFIKLLFRWRGSVWKAVCGQLFIWTAAFLLISCVYRYVLKPDQQNWFEHLVKYLDSKLDSNIPLTFMLGFFVSFVVGRWGSILNGIGWIDDASILFASYIRGGGESTRILRRNLVRYMVLCQALVLRDISMQVRKRFPTMDTLAASGLMTEEEMEILDEIKDPYSRYWAPIQWCVNLVYECKADGKIEDYYLMNKIIDEISKFRHGLAALLKYDWVPVPLVYPQVIFLAVRFYFVICLFGRQFIVTGTNPSGIDLWLPITTMIQFIVYMGWMKVAEALLNPLGEDDDDLECNYVIDKNLITGLAIVDTMWKPTKTGYSMVEENLARIPQQKKDDFWGIDKIAPLYSIESAERTVHPLVGSASKINLVKNRHEIVMTPHKNKLSELSDEEQRSYLRRVCVSAHNARHLRQRTQERRNSPDTCLSKVRSRSKSELQYIQFYENGKFRTASSNGTRNGEDPWQRSAVDIEMNLPNTTYHPSNQVHPHPQVSPDSVSDSDSRTTRRF</sequence>
<evidence type="ECO:0000256" key="2">
    <source>
        <dbReference type="ARBA" id="ARBA00022692"/>
    </source>
</evidence>
<comment type="function">
    <text evidence="6">Forms chloride channels.</text>
</comment>
<comment type="similarity">
    <text evidence="5 6">Belongs to the anion channel-forming bestrophin (TC 1.A.46) family. Calcium-sensitive chloride channel subfamily.</text>
</comment>
<comment type="caution">
    <text evidence="8">The sequence shown here is derived from an EMBL/GenBank/DDBJ whole genome shotgun (WGS) entry which is preliminary data.</text>
</comment>
<keyword evidence="9" id="KW-1185">Reference proteome</keyword>
<dbReference type="AlphaFoldDB" id="A0AA36H110"/>
<keyword evidence="6" id="KW-0869">Chloride channel</keyword>
<evidence type="ECO:0000256" key="4">
    <source>
        <dbReference type="ARBA" id="ARBA00023136"/>
    </source>
</evidence>
<comment type="subcellular location">
    <subcellularLocation>
        <location evidence="6">Cell membrane</location>
        <topology evidence="6">Multi-pass membrane protein</topology>
    </subcellularLocation>
    <subcellularLocation>
        <location evidence="1">Membrane</location>
    </subcellularLocation>
</comment>
<reference evidence="8" key="1">
    <citation type="submission" date="2023-07" db="EMBL/GenBank/DDBJ databases">
        <authorList>
            <consortium name="CYATHOMIX"/>
        </authorList>
    </citation>
    <scope>NUCLEOTIDE SEQUENCE</scope>
    <source>
        <strain evidence="8">N/A</strain>
    </source>
</reference>
<evidence type="ECO:0000256" key="7">
    <source>
        <dbReference type="SAM" id="MobiDB-lite"/>
    </source>
</evidence>
<keyword evidence="4 6" id="KW-0472">Membrane</keyword>
<evidence type="ECO:0000256" key="5">
    <source>
        <dbReference type="ARBA" id="ARBA00034769"/>
    </source>
</evidence>
<proteinExistence type="inferred from homology"/>
<evidence type="ECO:0000256" key="6">
    <source>
        <dbReference type="RuleBase" id="RU363126"/>
    </source>
</evidence>
<organism evidence="8 9">
    <name type="scientific">Cylicocyclus nassatus</name>
    <name type="common">Nematode worm</name>
    <dbReference type="NCBI Taxonomy" id="53992"/>
    <lineage>
        <taxon>Eukaryota</taxon>
        <taxon>Metazoa</taxon>
        <taxon>Ecdysozoa</taxon>
        <taxon>Nematoda</taxon>
        <taxon>Chromadorea</taxon>
        <taxon>Rhabditida</taxon>
        <taxon>Rhabditina</taxon>
        <taxon>Rhabditomorpha</taxon>
        <taxon>Strongyloidea</taxon>
        <taxon>Strongylidae</taxon>
        <taxon>Cylicocyclus</taxon>
    </lineage>
</organism>
<dbReference type="PANTHER" id="PTHR10736:SF20">
    <property type="entry name" value="BESTROPHIN HOMOLOG 22"/>
    <property type="match status" value="1"/>
</dbReference>
<feature type="compositionally biased region" description="Polar residues" evidence="7">
    <location>
        <begin position="485"/>
        <end position="495"/>
    </location>
</feature>
<dbReference type="GO" id="GO:0005254">
    <property type="term" value="F:chloride channel activity"/>
    <property type="evidence" value="ECO:0007669"/>
    <property type="project" value="UniProtKB-KW"/>
</dbReference>
<feature type="transmembrane region" description="Helical" evidence="6">
    <location>
        <begin position="267"/>
        <end position="286"/>
    </location>
</feature>
<keyword evidence="2 6" id="KW-0812">Transmembrane</keyword>
<feature type="region of interest" description="Disordered" evidence="7">
    <location>
        <begin position="485"/>
        <end position="518"/>
    </location>
</feature>
<keyword evidence="6" id="KW-0407">Ion channel</keyword>
<evidence type="ECO:0000313" key="8">
    <source>
        <dbReference type="EMBL" id="CAJ0601815.1"/>
    </source>
</evidence>
<dbReference type="PANTHER" id="PTHR10736">
    <property type="entry name" value="BESTROPHIN"/>
    <property type="match status" value="1"/>
</dbReference>
<keyword evidence="3 6" id="KW-1133">Transmembrane helix</keyword>
<feature type="transmembrane region" description="Helical" evidence="6">
    <location>
        <begin position="75"/>
        <end position="94"/>
    </location>
</feature>
<keyword evidence="6" id="KW-1003">Cell membrane</keyword>
<dbReference type="GO" id="GO:0034707">
    <property type="term" value="C:chloride channel complex"/>
    <property type="evidence" value="ECO:0007669"/>
    <property type="project" value="UniProtKB-KW"/>
</dbReference>
<dbReference type="Pfam" id="PF01062">
    <property type="entry name" value="Bestrophin"/>
    <property type="match status" value="1"/>
</dbReference>
<feature type="transmembrane region" description="Helical" evidence="6">
    <location>
        <begin position="36"/>
        <end position="54"/>
    </location>
</feature>
<dbReference type="InterPro" id="IPR000615">
    <property type="entry name" value="Bestrophin"/>
</dbReference>
<gene>
    <name evidence="8" type="ORF">CYNAS_LOCUS13798</name>
</gene>
<dbReference type="EMBL" id="CATQJL010000305">
    <property type="protein sequence ID" value="CAJ0601815.1"/>
    <property type="molecule type" value="Genomic_DNA"/>
</dbReference>
<feature type="transmembrane region" description="Helical" evidence="6">
    <location>
        <begin position="235"/>
        <end position="255"/>
    </location>
</feature>
<dbReference type="InterPro" id="IPR021134">
    <property type="entry name" value="Bestrophin-like"/>
</dbReference>
<evidence type="ECO:0000256" key="3">
    <source>
        <dbReference type="ARBA" id="ARBA00022989"/>
    </source>
</evidence>
<feature type="compositionally biased region" description="Low complexity" evidence="7">
    <location>
        <begin position="496"/>
        <end position="509"/>
    </location>
</feature>
<dbReference type="GO" id="GO:0005886">
    <property type="term" value="C:plasma membrane"/>
    <property type="evidence" value="ECO:0007669"/>
    <property type="project" value="UniProtKB-SubCell"/>
</dbReference>
<dbReference type="Proteomes" id="UP001176961">
    <property type="component" value="Unassembled WGS sequence"/>
</dbReference>
<protein>
    <recommendedName>
        <fullName evidence="6">Bestrophin homolog</fullName>
    </recommendedName>
</protein>
<keyword evidence="6" id="KW-0813">Transport</keyword>
<keyword evidence="6" id="KW-0406">Ion transport</keyword>
<evidence type="ECO:0000313" key="9">
    <source>
        <dbReference type="Proteomes" id="UP001176961"/>
    </source>
</evidence>
<feature type="region of interest" description="Disordered" evidence="7">
    <location>
        <begin position="422"/>
        <end position="441"/>
    </location>
</feature>
<evidence type="ECO:0000256" key="1">
    <source>
        <dbReference type="ARBA" id="ARBA00004370"/>
    </source>
</evidence>
<accession>A0AA36H110</accession>
<name>A0AA36H110_CYLNA</name>
<keyword evidence="6" id="KW-0868">Chloride</keyword>